<accession>A0A854QNB7</accession>
<dbReference type="InterPro" id="IPR011989">
    <property type="entry name" value="ARM-like"/>
</dbReference>
<dbReference type="Pfam" id="PF24987">
    <property type="entry name" value="HEAT_EF3_N"/>
    <property type="match status" value="2"/>
</dbReference>
<name>A0A854QNB7_CRYNE</name>
<dbReference type="Pfam" id="PF24984">
    <property type="entry name" value="HEAT_EF3_GNC1"/>
    <property type="match status" value="1"/>
</dbReference>
<evidence type="ECO:0000256" key="4">
    <source>
        <dbReference type="SAM" id="Coils"/>
    </source>
</evidence>
<dbReference type="GO" id="GO:0005829">
    <property type="term" value="C:cytosol"/>
    <property type="evidence" value="ECO:0007669"/>
    <property type="project" value="TreeGrafter"/>
</dbReference>
<evidence type="ECO:0000256" key="3">
    <source>
        <dbReference type="PROSITE-ProRule" id="PRU00103"/>
    </source>
</evidence>
<dbReference type="EMBL" id="AMKT01000020">
    <property type="protein sequence ID" value="OXG27331.1"/>
    <property type="molecule type" value="Genomic_DNA"/>
</dbReference>
<dbReference type="Pfam" id="PF24916">
    <property type="entry name" value="HEAT_GCN1_fung"/>
    <property type="match status" value="1"/>
</dbReference>
<evidence type="ECO:0000259" key="6">
    <source>
        <dbReference type="SMART" id="SM01349"/>
    </source>
</evidence>
<dbReference type="SUPFAM" id="SSF48371">
    <property type="entry name" value="ARM repeat"/>
    <property type="match status" value="4"/>
</dbReference>
<dbReference type="SMART" id="SM01349">
    <property type="entry name" value="TOG"/>
    <property type="match status" value="2"/>
</dbReference>
<protein>
    <submittedName>
        <fullName evidence="7">Large subunit ribosomal protein L19</fullName>
    </submittedName>
</protein>
<dbReference type="InterPro" id="IPR034085">
    <property type="entry name" value="TOG"/>
</dbReference>
<gene>
    <name evidence="7" type="ORF">C361_01133</name>
</gene>
<feature type="domain" description="TOG" evidence="6">
    <location>
        <begin position="1429"/>
        <end position="1664"/>
    </location>
</feature>
<keyword evidence="7" id="KW-0687">Ribonucleoprotein</keyword>
<organism evidence="7 8">
    <name type="scientific">Cryptococcus neoformans Tu259-1</name>
    <dbReference type="NCBI Taxonomy" id="1230072"/>
    <lineage>
        <taxon>Eukaryota</taxon>
        <taxon>Fungi</taxon>
        <taxon>Dikarya</taxon>
        <taxon>Basidiomycota</taxon>
        <taxon>Agaricomycotina</taxon>
        <taxon>Tremellomycetes</taxon>
        <taxon>Tremellales</taxon>
        <taxon>Cryptococcaceae</taxon>
        <taxon>Cryptococcus</taxon>
        <taxon>Cryptococcus neoformans species complex</taxon>
    </lineage>
</organism>
<feature type="repeat" description="HEAT" evidence="3">
    <location>
        <begin position="1605"/>
        <end position="1642"/>
    </location>
</feature>
<proteinExistence type="inferred from homology"/>
<dbReference type="Pfam" id="PF24993">
    <property type="entry name" value="GNC1_N"/>
    <property type="match status" value="1"/>
</dbReference>
<dbReference type="GO" id="GO:0034198">
    <property type="term" value="P:cellular response to amino acid starvation"/>
    <property type="evidence" value="ECO:0007669"/>
    <property type="project" value="TreeGrafter"/>
</dbReference>
<dbReference type="GO" id="GO:0006417">
    <property type="term" value="P:regulation of translation"/>
    <property type="evidence" value="ECO:0007669"/>
    <property type="project" value="TreeGrafter"/>
</dbReference>
<evidence type="ECO:0000313" key="7">
    <source>
        <dbReference type="EMBL" id="OXG27331.1"/>
    </source>
</evidence>
<evidence type="ECO:0000256" key="5">
    <source>
        <dbReference type="SAM" id="MobiDB-lite"/>
    </source>
</evidence>
<sequence length="2611" mass="284456">MSSKAKVGSWLEHNDKSQAEAYESASGNDDLDDGRINGKKPIDVDGEEEDDAEVVGELTGKREDDINWEELGQSMRLSLSDPSKKRRRAFISRYLYVSEQSPPPAQVPMVLTTLLSCLSLSGDIDHSDDIVSILQELVLRDEKMEEGRMKLGDKLVKWSSMEVEKMANPAKTITPLNLFPFLVLVVSLISALSSTRSSADQFISSSQGQDLFLSLALILDAMRSGERELSSEGRVRRLRKKSGIRVWRLLREQRSSLPVILHSLVTRTCSAPARLSVLISHVVGVALRLKALPKGNEGPSGREIVEQEKDAILNYYSTNILGTKLAIARHSSTVFQEFVSEFVSYQVLSEKLIPQAEKMLLRSPEVALELLADLLTFCTHDISPLLPAKLLNPTLSASKSSNADTRNKSRILFRAIIGRCSDTTVQGKIANEIIALPKGGKTASPEHRTVLFSMLTDLPVSDTVSPPVVDTLPTLIAKEGNEPAFQALCSAVGHHLFHTFSSTQPMAASASQALVKELASTKIPTRRALSNAVGQAIWEVGTKGQQFSMEGEKLISAIAPALENNLKAASACPPANPAGFLEGYVALALALGPLRGMPSAEKLTFSPTMEGILATSPKPSFVLNDKVYQRLPSSEDNLWLLRSLQGIVGGSSSKINTDGVRISVGLAFIHLVFESKSSHVRREALEVLSKLTKAQPHATSRIVRLALQSWLQAQDERRAAAKPSSEEEETVTSKSRDIGRLLSSIFVADVDTPKDILENLAVDFIVLAHHPEISPEAQTSWVGLVQALGLDPATVARDAKERILIELWEAAGTPPSDMRLAEAAYHAATTLAFICPSVYVDALVHQLKEDLNPASLTFIGLEERGIWATPEGQAFVDVLAQKKDGVPENKNRKDYATEKWEQEVRESLAKKRAITAGVKLSKQDQALVNAQLAKEAAIRQQIRHVQGALNRGIELVSALTKAGNVEVERSVGGMAAALLSSVFAAGSFLVHDRAFHVFSQLGNLASERLAETRRLLMATILRFSESPFVPSDYLDEPLGEVTTRIMHQIHFIAAQSPLDSTTYSLTSLLLSVVVESGGVGVEGQSDEALEQLTLVVAIIAACVGEFENGAYPRLETIRALLHILTTYTKLSKDAASALADLGAAIKDVATQDEIREMIAGTLSKESYVRNAALQALTPVDITDFDYLEELWIAMHDDDEQNANLASHIWEDNGLDLPENYLSSLLVYLCHDSAAVRLGTAKALAESADQYPQQVKPTINGLEELYVEKAKLLVPEYDQFGMIIPETVNRPDPWESRVAIAAALEKMAPLLSVDMIAPIFDFLIKQETLGDRHSAVRSGMLNAAIKIVDLHGRLTVTSLMKMFEDHLAENLPASETSDYIKEAVVILFGRLARHLDSTDPRIPKVVDRLVEALNTPSELVQSAVADCLPPLVRDMAEECEYLVDRLFSTLTTGAKYAARRGAAYGLAGVVKGRGLQSLKEYELMDKLKDAAEDKDKNAYQSRQGALFAYETLSGTLGKVFEPYIIEIIPQLLALFGDANTDVREATQDCAQIIMSRVSGHCVKLMLPTLLDALEEKQWRTKKGAIELLGAMAFCAPRQLSLSLPTIIPHLTGVINDSHAQVKSAANTSLKRFGEVLNNPEIKAIQSTLMKALADPTAKTNTALSSLLKTTFEHYLDAPSLALVMPIIDRGLRQRSSETKRKSAQIVGNMASLTETRDLVPYLDQLMPLVHDVLIDPVPEARATAAKSLGTLVERLGETNFPNLVNELLQTLRSDTSGVDRQGAAQGLSEVLSGLGMERLEGLMPDIITSTASPRPYVREGFISLLVYLPATFGHRFAPHLSRIIPPVLNGLADDSEYVREASMRAGKMIIANYSGKAVDLLLPELEKGMLDPSWRIRQSSISLTGELLYKITGISGKVELEEEDAPTQSADHARRALLEALGVERRDRVLATLYIVRQDAVGVVRQASIHIWKALVQNTPRTTRDILGILMQILMSLLGSSHVEQQETASRTIGELCRKNGERIFGSIIPILQEAISSPDAKTKEGACLAFADVMASTNKDIISEHEDAIISSIRAALVDSEPSVRAAAAKTFDSAQHYMGTKAIDQTIPTLLEAMRHPGESSETALQALQEVMSVRANSVFPVLIPTLIAQPITAFNARALGQLVKVAGSALNRRLDTVLNALVLSLEKETSEEILEELKAAVESLLKSVEDSEGIHLLEMLLLGWARDVNPTRRTTACKIFGTFCQVNDSDTTEYRIDWIRVLISLMDDDVEEIVTSAWEALDHFVKTIDKSELEDLVVPLRRAIESAGAPGRPVPGFSRPKGVQSIVPILLGGVLSGTQEQKEQAALGIGELVQRTTEAAIKPYIIQLAGPLIRVISGQAIAPQIKTAILTTLTVLLEEVPQLVKPFHPQLTRTFVKSAQDPAALSVRNKAASGLGELMKHQPRVDPLITELIGGVRSGDSDIAPSMANALAAVCSSAGKNIGAAAKASIVELVEEAFEEKRNENYNLAISRVVAGLAQTDPQCIKEIIDSFVAPALPPTPLVSVMILTVLEESPDVFYDLDCVEDIVRRVMSSISADSSAAARPAREARELMRKGRYGDDEKVQTLLR</sequence>
<feature type="region of interest" description="Disordered" evidence="5">
    <location>
        <begin position="1"/>
        <end position="58"/>
    </location>
</feature>
<feature type="repeat" description="HEAT" evidence="3">
    <location>
        <begin position="1724"/>
        <end position="1762"/>
    </location>
</feature>
<keyword evidence="2" id="KW-0677">Repeat</keyword>
<dbReference type="InterPro" id="IPR056809">
    <property type="entry name" value="HEAT_GCN1_fung"/>
</dbReference>
<keyword evidence="7" id="KW-0689">Ribosomal protein</keyword>
<dbReference type="Pfam" id="PF23271">
    <property type="entry name" value="HEAT_GCN1"/>
    <property type="match status" value="1"/>
</dbReference>
<dbReference type="Pfam" id="PF12074">
    <property type="entry name" value="Gcn1_N"/>
    <property type="match status" value="1"/>
</dbReference>
<feature type="domain" description="TOG" evidence="6">
    <location>
        <begin position="1746"/>
        <end position="2006"/>
    </location>
</feature>
<evidence type="ECO:0000313" key="8">
    <source>
        <dbReference type="Proteomes" id="UP000199727"/>
    </source>
</evidence>
<dbReference type="OrthoDB" id="5148094at2759"/>
<keyword evidence="4" id="KW-0175">Coiled coil</keyword>
<dbReference type="GO" id="GO:0005840">
    <property type="term" value="C:ribosome"/>
    <property type="evidence" value="ECO:0007669"/>
    <property type="project" value="UniProtKB-KW"/>
</dbReference>
<dbReference type="GO" id="GO:0019887">
    <property type="term" value="F:protein kinase regulator activity"/>
    <property type="evidence" value="ECO:0007669"/>
    <property type="project" value="TreeGrafter"/>
</dbReference>
<feature type="compositionally biased region" description="Basic and acidic residues" evidence="5">
    <location>
        <begin position="33"/>
        <end position="43"/>
    </location>
</feature>
<evidence type="ECO:0000256" key="2">
    <source>
        <dbReference type="ARBA" id="ARBA00022737"/>
    </source>
</evidence>
<dbReference type="Proteomes" id="UP000199727">
    <property type="component" value="Unassembled WGS sequence"/>
</dbReference>
<dbReference type="PANTHER" id="PTHR23346">
    <property type="entry name" value="TRANSLATIONAL ACTIVATOR GCN1-RELATED"/>
    <property type="match status" value="1"/>
</dbReference>
<dbReference type="PROSITE" id="PS50077">
    <property type="entry name" value="HEAT_REPEAT"/>
    <property type="match status" value="2"/>
</dbReference>
<comment type="caution">
    <text evidence="7">The sequence shown here is derived from an EMBL/GenBank/DDBJ whole genome shotgun (WGS) entry which is preliminary data.</text>
</comment>
<comment type="similarity">
    <text evidence="1">Belongs to the GCN1 family.</text>
</comment>
<feature type="coiled-coil region" evidence="4">
    <location>
        <begin position="2189"/>
        <end position="2216"/>
    </location>
</feature>
<dbReference type="InterPro" id="IPR057546">
    <property type="entry name" value="HEAT_GCN1"/>
</dbReference>
<dbReference type="InterPro" id="IPR056810">
    <property type="entry name" value="GNC1-like_N"/>
</dbReference>
<dbReference type="PANTHER" id="PTHR23346:SF7">
    <property type="entry name" value="STALLED RIBOSOME SENSOR GCN1"/>
    <property type="match status" value="1"/>
</dbReference>
<reference evidence="7 8" key="1">
    <citation type="submission" date="2017-06" db="EMBL/GenBank/DDBJ databases">
        <title>Global population genomics of the pathogenic fungus Cryptococcus neoformans var. grubii.</title>
        <authorList>
            <person name="Cuomo C."/>
            <person name="Litvintseva A."/>
            <person name="Chen Y."/>
            <person name="Young S."/>
            <person name="Zeng Q."/>
            <person name="Chapman S."/>
            <person name="Gujja S."/>
            <person name="Saif S."/>
            <person name="Birren B."/>
        </authorList>
    </citation>
    <scope>NUCLEOTIDE SEQUENCE [LARGE SCALE GENOMIC DNA]</scope>
    <source>
        <strain evidence="7 8">Tu259-1</strain>
    </source>
</reference>
<dbReference type="InterPro" id="IPR016024">
    <property type="entry name" value="ARM-type_fold"/>
</dbReference>
<dbReference type="InterPro" id="IPR021133">
    <property type="entry name" value="HEAT_type_2"/>
</dbReference>
<evidence type="ECO:0000256" key="1">
    <source>
        <dbReference type="ARBA" id="ARBA00007366"/>
    </source>
</evidence>
<feature type="compositionally biased region" description="Acidic residues" evidence="5">
    <location>
        <begin position="44"/>
        <end position="54"/>
    </location>
</feature>
<dbReference type="InterPro" id="IPR022716">
    <property type="entry name" value="Gcn1_N"/>
</dbReference>
<dbReference type="Gene3D" id="1.25.10.10">
    <property type="entry name" value="Leucine-rich Repeat Variant"/>
    <property type="match status" value="6"/>
</dbReference>